<dbReference type="InterPro" id="IPR010239">
    <property type="entry name" value="CHP02001"/>
</dbReference>
<accession>A0ABS4BLK0</accession>
<evidence type="ECO:0000313" key="2">
    <source>
        <dbReference type="Proteomes" id="UP000678276"/>
    </source>
</evidence>
<comment type="caution">
    <text evidence="1">The sequence shown here is derived from an EMBL/GenBank/DDBJ whole genome shotgun (WGS) entry which is preliminary data.</text>
</comment>
<dbReference type="EMBL" id="JAGJCF010000018">
    <property type="protein sequence ID" value="MBP0617610.1"/>
    <property type="molecule type" value="Genomic_DNA"/>
</dbReference>
<reference evidence="1 2" key="1">
    <citation type="submission" date="2021-04" db="EMBL/GenBank/DDBJ databases">
        <title>Whole genome sequence of Jiella sp. KSK16Y-1.</title>
        <authorList>
            <person name="Tuo L."/>
        </authorList>
    </citation>
    <scope>NUCLEOTIDE SEQUENCE [LARGE SCALE GENOMIC DNA]</scope>
    <source>
        <strain evidence="1 2">KSK16Y-1</strain>
    </source>
</reference>
<dbReference type="Pfam" id="PF09694">
    <property type="entry name" value="Gcw_chp"/>
    <property type="match status" value="1"/>
</dbReference>
<dbReference type="NCBIfam" id="TIGR02001">
    <property type="entry name" value="gcw_chp"/>
    <property type="match status" value="1"/>
</dbReference>
<dbReference type="Proteomes" id="UP000678276">
    <property type="component" value="Unassembled WGS sequence"/>
</dbReference>
<gene>
    <name evidence="1" type="ORF">J6595_18660</name>
</gene>
<keyword evidence="2" id="KW-1185">Reference proteome</keyword>
<evidence type="ECO:0000313" key="1">
    <source>
        <dbReference type="EMBL" id="MBP0617610.1"/>
    </source>
</evidence>
<proteinExistence type="predicted"/>
<protein>
    <submittedName>
        <fullName evidence="1">TorF family putative porin</fullName>
    </submittedName>
</protein>
<dbReference type="RefSeq" id="WP_209596553.1">
    <property type="nucleotide sequence ID" value="NZ_JAGJCF010000018.1"/>
</dbReference>
<name>A0ABS4BLK0_9HYPH</name>
<organism evidence="1 2">
    <name type="scientific">Jiella mangrovi</name>
    <dbReference type="NCBI Taxonomy" id="2821407"/>
    <lineage>
        <taxon>Bacteria</taxon>
        <taxon>Pseudomonadati</taxon>
        <taxon>Pseudomonadota</taxon>
        <taxon>Alphaproteobacteria</taxon>
        <taxon>Hyphomicrobiales</taxon>
        <taxon>Aurantimonadaceae</taxon>
        <taxon>Jiella</taxon>
    </lineage>
</organism>
<dbReference type="SUPFAM" id="SSF56935">
    <property type="entry name" value="Porins"/>
    <property type="match status" value="1"/>
</dbReference>
<sequence>MSISKTVWDRKSGQSKAVIAALAAGLSFSGVSSTAAQEAGPSSQGERPVSWLDPDVFDVTFTVEGLTDYVSLRGYSQTDRDPAVQGTVDMKLYDFHVGFFASNVDFGTPEPRLEFDPFVAWRPSFGNWSVDLTYYYYTYHDVDGQDYPEFFHSLSYTFEDIATLTGTFAFAPNYFGQDDTGYFYKGAIEVPLPHDLSFSGSLGYQDFKNDLFREHFVWDAGMTYEFNDNISFDVRYHDTDINEDLFCVGASQCGSTVVASVAVSTSLSEIVGKFAGR</sequence>